<dbReference type="PRINTS" id="PR00081">
    <property type="entry name" value="GDHRDH"/>
</dbReference>
<dbReference type="RefSeq" id="WP_345069343.1">
    <property type="nucleotide sequence ID" value="NZ_BAABCN010000015.1"/>
</dbReference>
<keyword evidence="4" id="KW-1185">Reference proteome</keyword>
<comment type="caution">
    <text evidence="3">The sequence shown here is derived from an EMBL/GenBank/DDBJ whole genome shotgun (WGS) entry which is preliminary data.</text>
</comment>
<proteinExistence type="inferred from homology"/>
<comment type="similarity">
    <text evidence="1">Belongs to the short-chain dehydrogenases/reductases (SDR) family.</text>
</comment>
<dbReference type="InterPro" id="IPR036291">
    <property type="entry name" value="NAD(P)-bd_dom_sf"/>
</dbReference>
<reference evidence="4" key="1">
    <citation type="journal article" date="2019" name="Int. J. Syst. Evol. Microbiol.">
        <title>The Global Catalogue of Microorganisms (GCM) 10K type strain sequencing project: providing services to taxonomists for standard genome sequencing and annotation.</title>
        <authorList>
            <consortium name="The Broad Institute Genomics Platform"/>
            <consortium name="The Broad Institute Genome Sequencing Center for Infectious Disease"/>
            <person name="Wu L."/>
            <person name="Ma J."/>
        </authorList>
    </citation>
    <scope>NUCLEOTIDE SEQUENCE [LARGE SCALE GENOMIC DNA]</scope>
    <source>
        <strain evidence="4">JCM 17021</strain>
    </source>
</reference>
<protein>
    <submittedName>
        <fullName evidence="3">Glucose 1-dehydrogenase</fullName>
    </submittedName>
</protein>
<dbReference type="Pfam" id="PF13561">
    <property type="entry name" value="adh_short_C2"/>
    <property type="match status" value="1"/>
</dbReference>
<dbReference type="InterPro" id="IPR020904">
    <property type="entry name" value="Sc_DH/Rdtase_CS"/>
</dbReference>
<name>A0ABP7L0Q1_9MICO</name>
<organism evidence="3 4">
    <name type="scientific">Leifsonia kafniensis</name>
    <dbReference type="NCBI Taxonomy" id="475957"/>
    <lineage>
        <taxon>Bacteria</taxon>
        <taxon>Bacillati</taxon>
        <taxon>Actinomycetota</taxon>
        <taxon>Actinomycetes</taxon>
        <taxon>Micrococcales</taxon>
        <taxon>Microbacteriaceae</taxon>
        <taxon>Leifsonia</taxon>
    </lineage>
</organism>
<gene>
    <name evidence="3" type="ORF">GCM10022381_36940</name>
</gene>
<dbReference type="InterPro" id="IPR002347">
    <property type="entry name" value="SDR_fam"/>
</dbReference>
<sequence>MKRLDGKTILIAGSGGIGAGLAQRCAAEGANVVLGDIDIAGVEAVAAGIRTDGGSIVATRLDGAEESSVGEAVALAVSTFGGLDGLHVNFASLSGNSEDGLLDMTMDEIDASLRVNLRGYVLCTRAALPPMIQRGGGSIVYTSSGSAYVAEPVRVAYAMAKSGGHALMRHVASRYGVDGIRANSIAPGVIVHDRFPAEIRAAMEEMTIEATFVKSRVGRPEDIAAAGAYLLSDDAGYVTGQVISVDGGRTVRA</sequence>
<dbReference type="EMBL" id="BAABCN010000015">
    <property type="protein sequence ID" value="GAA3891702.1"/>
    <property type="molecule type" value="Genomic_DNA"/>
</dbReference>
<dbReference type="PROSITE" id="PS00061">
    <property type="entry name" value="ADH_SHORT"/>
    <property type="match status" value="1"/>
</dbReference>
<dbReference type="PANTHER" id="PTHR24321">
    <property type="entry name" value="DEHYDROGENASES, SHORT CHAIN"/>
    <property type="match status" value="1"/>
</dbReference>
<accession>A0ABP7L0Q1</accession>
<dbReference type="PANTHER" id="PTHR24321:SF14">
    <property type="entry name" value="SHORT-CHAIN TYPE DEHYDROGENASE_REDUCTASE BLR2146-RELATED"/>
    <property type="match status" value="1"/>
</dbReference>
<dbReference type="Gene3D" id="3.40.50.720">
    <property type="entry name" value="NAD(P)-binding Rossmann-like Domain"/>
    <property type="match status" value="1"/>
</dbReference>
<dbReference type="CDD" id="cd05233">
    <property type="entry name" value="SDR_c"/>
    <property type="match status" value="1"/>
</dbReference>
<evidence type="ECO:0000313" key="3">
    <source>
        <dbReference type="EMBL" id="GAA3891702.1"/>
    </source>
</evidence>
<evidence type="ECO:0000313" key="4">
    <source>
        <dbReference type="Proteomes" id="UP001501803"/>
    </source>
</evidence>
<keyword evidence="2" id="KW-0560">Oxidoreductase</keyword>
<evidence type="ECO:0000256" key="1">
    <source>
        <dbReference type="ARBA" id="ARBA00006484"/>
    </source>
</evidence>
<dbReference type="SUPFAM" id="SSF51735">
    <property type="entry name" value="NAD(P)-binding Rossmann-fold domains"/>
    <property type="match status" value="1"/>
</dbReference>
<dbReference type="Proteomes" id="UP001501803">
    <property type="component" value="Unassembled WGS sequence"/>
</dbReference>
<evidence type="ECO:0000256" key="2">
    <source>
        <dbReference type="ARBA" id="ARBA00023002"/>
    </source>
</evidence>